<comment type="similarity">
    <text evidence="1">Belongs to the short-chain dehydrogenases/reductases (SDR) family.</text>
</comment>
<dbReference type="PANTHER" id="PTHR15104:SF0">
    <property type="entry name" value="DIHYDROPTERIDINE REDUCTASE"/>
    <property type="match status" value="1"/>
</dbReference>
<comment type="caution">
    <text evidence="9">The sequence shown here is derived from an EMBL/GenBank/DDBJ whole genome shotgun (WGS) entry which is preliminary data.</text>
</comment>
<proteinExistence type="inferred from homology"/>
<evidence type="ECO:0000256" key="5">
    <source>
        <dbReference type="ARBA" id="ARBA00023007"/>
    </source>
</evidence>
<keyword evidence="3" id="KW-0521">NADP</keyword>
<dbReference type="AlphaFoldDB" id="A0A1R0GLF6"/>
<dbReference type="PANTHER" id="PTHR15104">
    <property type="entry name" value="DIHYDROPTERIDINE REDUCTASE"/>
    <property type="match status" value="1"/>
</dbReference>
<protein>
    <recommendedName>
        <fullName evidence="7">Dihydropteridine reductase</fullName>
        <ecNumber evidence="6">1.5.1.34</ecNumber>
    </recommendedName>
    <alternativeName>
        <fullName evidence="8">Quinoid dihydropteridine reductase</fullName>
    </alternativeName>
</protein>
<evidence type="ECO:0000256" key="8">
    <source>
        <dbReference type="ARBA" id="ARBA00041348"/>
    </source>
</evidence>
<evidence type="ECO:0000256" key="3">
    <source>
        <dbReference type="ARBA" id="ARBA00022857"/>
    </source>
</evidence>
<dbReference type="GO" id="GO:0004155">
    <property type="term" value="F:6,7-dihydropteridine reductase activity"/>
    <property type="evidence" value="ECO:0007669"/>
    <property type="project" value="UniProtKB-EC"/>
</dbReference>
<dbReference type="FunFam" id="3.40.50.720:FF:000157">
    <property type="entry name" value="Quinoid dihydropteridine reductase"/>
    <property type="match status" value="1"/>
</dbReference>
<dbReference type="EC" id="1.5.1.34" evidence="6"/>
<keyword evidence="5" id="KW-0783">Tetrahydrobiopterin biosynthesis</keyword>
<dbReference type="EMBL" id="LSSL01007713">
    <property type="protein sequence ID" value="OLY77722.1"/>
    <property type="molecule type" value="Genomic_DNA"/>
</dbReference>
<dbReference type="SUPFAM" id="SSF51735">
    <property type="entry name" value="NAD(P)-binding Rossmann-fold domains"/>
    <property type="match status" value="1"/>
</dbReference>
<accession>A0A1R0GLF6</accession>
<dbReference type="GO" id="GO:0070404">
    <property type="term" value="F:NADH binding"/>
    <property type="evidence" value="ECO:0007669"/>
    <property type="project" value="TreeGrafter"/>
</dbReference>
<dbReference type="Proteomes" id="UP000187455">
    <property type="component" value="Unassembled WGS sequence"/>
</dbReference>
<dbReference type="STRING" id="133383.A0A1R0GLF6"/>
<dbReference type="InterPro" id="IPR036291">
    <property type="entry name" value="NAD(P)-bd_dom_sf"/>
</dbReference>
<dbReference type="GO" id="GO:0005737">
    <property type="term" value="C:cytoplasm"/>
    <property type="evidence" value="ECO:0007669"/>
    <property type="project" value="TreeGrafter"/>
</dbReference>
<dbReference type="GO" id="GO:0070402">
    <property type="term" value="F:NADPH binding"/>
    <property type="evidence" value="ECO:0007669"/>
    <property type="project" value="TreeGrafter"/>
</dbReference>
<gene>
    <name evidence="9" type="ORF">AYI68_g8244</name>
</gene>
<evidence type="ECO:0000256" key="1">
    <source>
        <dbReference type="ARBA" id="ARBA00006484"/>
    </source>
</evidence>
<dbReference type="Gene3D" id="3.40.50.720">
    <property type="entry name" value="NAD(P)-binding Rossmann-like Domain"/>
    <property type="match status" value="1"/>
</dbReference>
<keyword evidence="10" id="KW-1185">Reference proteome</keyword>
<evidence type="ECO:0000256" key="2">
    <source>
        <dbReference type="ARBA" id="ARBA00011738"/>
    </source>
</evidence>
<organism evidence="9 10">
    <name type="scientific">Smittium mucronatum</name>
    <dbReference type="NCBI Taxonomy" id="133383"/>
    <lineage>
        <taxon>Eukaryota</taxon>
        <taxon>Fungi</taxon>
        <taxon>Fungi incertae sedis</taxon>
        <taxon>Zoopagomycota</taxon>
        <taxon>Kickxellomycotina</taxon>
        <taxon>Harpellomycetes</taxon>
        <taxon>Harpellales</taxon>
        <taxon>Legeriomycetaceae</taxon>
        <taxon>Smittium</taxon>
    </lineage>
</organism>
<dbReference type="GO" id="GO:0006729">
    <property type="term" value="P:tetrahydrobiopterin biosynthetic process"/>
    <property type="evidence" value="ECO:0007669"/>
    <property type="project" value="UniProtKB-KW"/>
</dbReference>
<evidence type="ECO:0000256" key="4">
    <source>
        <dbReference type="ARBA" id="ARBA00023002"/>
    </source>
</evidence>
<dbReference type="GO" id="GO:0006559">
    <property type="term" value="P:L-phenylalanine catabolic process"/>
    <property type="evidence" value="ECO:0007669"/>
    <property type="project" value="TreeGrafter"/>
</dbReference>
<name>A0A1R0GLF6_9FUNG</name>
<evidence type="ECO:0000313" key="9">
    <source>
        <dbReference type="EMBL" id="OLY77722.1"/>
    </source>
</evidence>
<reference evidence="9 10" key="1">
    <citation type="journal article" date="2016" name="Mol. Biol. Evol.">
        <title>Genome-Wide Survey of Gut Fungi (Harpellales) Reveals the First Horizontally Transferred Ubiquitin Gene from a Mosquito Host.</title>
        <authorList>
            <person name="Wang Y."/>
            <person name="White M.M."/>
            <person name="Kvist S."/>
            <person name="Moncalvo J.M."/>
        </authorList>
    </citation>
    <scope>NUCLEOTIDE SEQUENCE [LARGE SCALE GENOMIC DNA]</scope>
    <source>
        <strain evidence="9 10">ALG-7-W6</strain>
    </source>
</reference>
<dbReference type="OrthoDB" id="1204at2759"/>
<evidence type="ECO:0000256" key="6">
    <source>
        <dbReference type="ARBA" id="ARBA00039153"/>
    </source>
</evidence>
<sequence length="232" mass="24399">MSSAIIYGSRGSLGSALVSLFKSKGWKIVGIDTRENIEVDSNIVVDSCLGLSEQGSFVLNSMEKLDFSKNSFSAIIVASGGWEGGNAASKNFFSSTEISLAQSVYTSTIAAKLASIYLAEGGVALFTGAHAALAGTPGMIGYGLAKAAVHHLVKSLSLQGSGLPNNSLVYCLMPITLDTKPNRDAMPNSDFSSWTPLPTLSSEIYGLCTKTKTFENGHLITVSTENNITTLR</sequence>
<comment type="subunit">
    <text evidence="2">Homodimer.</text>
</comment>
<keyword evidence="4" id="KW-0560">Oxidoreductase</keyword>
<evidence type="ECO:0000256" key="7">
    <source>
        <dbReference type="ARBA" id="ARBA00039520"/>
    </source>
</evidence>
<evidence type="ECO:0000313" key="10">
    <source>
        <dbReference type="Proteomes" id="UP000187455"/>
    </source>
</evidence>